<dbReference type="AlphaFoldDB" id="A0A9P8VMQ1"/>
<dbReference type="Proteomes" id="UP000770015">
    <property type="component" value="Unassembled WGS sequence"/>
</dbReference>
<comment type="caution">
    <text evidence="2">The sequence shown here is derived from an EMBL/GenBank/DDBJ whole genome shotgun (WGS) entry which is preliminary data.</text>
</comment>
<dbReference type="Pfam" id="PF00753">
    <property type="entry name" value="Lactamase_B"/>
    <property type="match status" value="1"/>
</dbReference>
<sequence length="327" mass="35744">MALGSLVYTQGMALCTRSEPLRVESFVNVGIGGFRTVSSLIIGSQSAVLIDMPLTLPAANELAGWIKNTTDKPLVAAFATHHHVDHYLGASAILAEFPEAIFYASQKNVDLIAFEVGPQSERQRLNLGPGNISEVPAQPVAYNETFFALSGHDAEPIQLLSNLVFDTVDGTMFWIPSMKTLIAGDSVYHRSMHLWMADTVTKALSDAWLQTLNFISTLQPTTIVPGHAGSLDFNAQVDIEHTKNYISFFQTEVLAKGENAFTPEEIVVLFDTKFPQEADETGVISGMFLNNTAGRFGRDSTRLPDIIDLTVYNSTEALKPWQMGSKA</sequence>
<dbReference type="InterPro" id="IPR001279">
    <property type="entry name" value="Metallo-B-lactamas"/>
</dbReference>
<dbReference type="Gene3D" id="3.60.15.10">
    <property type="entry name" value="Ribonuclease Z/Hydroxyacylglutathione hydrolase-like"/>
    <property type="match status" value="1"/>
</dbReference>
<dbReference type="InterPro" id="IPR050855">
    <property type="entry name" value="NDM-1-like"/>
</dbReference>
<dbReference type="PANTHER" id="PTHR42951:SF14">
    <property type="entry name" value="METALLO-BETA-LACTAMASE SUPERFAMILY PROTEIN"/>
    <property type="match status" value="1"/>
</dbReference>
<dbReference type="InterPro" id="IPR036866">
    <property type="entry name" value="RibonucZ/Hydroxyglut_hydro"/>
</dbReference>
<dbReference type="PANTHER" id="PTHR42951">
    <property type="entry name" value="METALLO-BETA-LACTAMASE DOMAIN-CONTAINING"/>
    <property type="match status" value="1"/>
</dbReference>
<gene>
    <name evidence="2" type="ORF">F5X68DRAFT_227485</name>
</gene>
<keyword evidence="3" id="KW-1185">Reference proteome</keyword>
<protein>
    <submittedName>
        <fullName evidence="2">Beta-lactamase</fullName>
    </submittedName>
</protein>
<feature type="domain" description="Metallo-beta-lactamase" evidence="1">
    <location>
        <begin position="35"/>
        <end position="227"/>
    </location>
</feature>
<dbReference type="SUPFAM" id="SSF56281">
    <property type="entry name" value="Metallo-hydrolase/oxidoreductase"/>
    <property type="match status" value="1"/>
</dbReference>
<evidence type="ECO:0000313" key="3">
    <source>
        <dbReference type="Proteomes" id="UP000770015"/>
    </source>
</evidence>
<reference evidence="2" key="1">
    <citation type="journal article" date="2021" name="Nat. Commun.">
        <title>Genetic determinants of endophytism in the Arabidopsis root mycobiome.</title>
        <authorList>
            <person name="Mesny F."/>
            <person name="Miyauchi S."/>
            <person name="Thiergart T."/>
            <person name="Pickel B."/>
            <person name="Atanasova L."/>
            <person name="Karlsson M."/>
            <person name="Huettel B."/>
            <person name="Barry K.W."/>
            <person name="Haridas S."/>
            <person name="Chen C."/>
            <person name="Bauer D."/>
            <person name="Andreopoulos W."/>
            <person name="Pangilinan J."/>
            <person name="LaButti K."/>
            <person name="Riley R."/>
            <person name="Lipzen A."/>
            <person name="Clum A."/>
            <person name="Drula E."/>
            <person name="Henrissat B."/>
            <person name="Kohler A."/>
            <person name="Grigoriev I.V."/>
            <person name="Martin F.M."/>
            <person name="Hacquard S."/>
        </authorList>
    </citation>
    <scope>NUCLEOTIDE SEQUENCE</scope>
    <source>
        <strain evidence="2">MPI-SDFR-AT-0117</strain>
    </source>
</reference>
<name>A0A9P8VMQ1_9PEZI</name>
<dbReference type="CDD" id="cd07739">
    <property type="entry name" value="metallo-hydrolase-like_MBL-fold"/>
    <property type="match status" value="1"/>
</dbReference>
<dbReference type="SMART" id="SM00849">
    <property type="entry name" value="Lactamase_B"/>
    <property type="match status" value="1"/>
</dbReference>
<organism evidence="2 3">
    <name type="scientific">Plectosphaerella plurivora</name>
    <dbReference type="NCBI Taxonomy" id="936078"/>
    <lineage>
        <taxon>Eukaryota</taxon>
        <taxon>Fungi</taxon>
        <taxon>Dikarya</taxon>
        <taxon>Ascomycota</taxon>
        <taxon>Pezizomycotina</taxon>
        <taxon>Sordariomycetes</taxon>
        <taxon>Hypocreomycetidae</taxon>
        <taxon>Glomerellales</taxon>
        <taxon>Plectosphaerellaceae</taxon>
        <taxon>Plectosphaerella</taxon>
    </lineage>
</organism>
<accession>A0A9P8VMQ1</accession>
<evidence type="ECO:0000313" key="2">
    <source>
        <dbReference type="EMBL" id="KAH6695510.1"/>
    </source>
</evidence>
<evidence type="ECO:0000259" key="1">
    <source>
        <dbReference type="SMART" id="SM00849"/>
    </source>
</evidence>
<proteinExistence type="predicted"/>
<dbReference type="OrthoDB" id="536211at2759"/>
<dbReference type="EMBL" id="JAGSXJ010000002">
    <property type="protein sequence ID" value="KAH6695510.1"/>
    <property type="molecule type" value="Genomic_DNA"/>
</dbReference>